<dbReference type="EMBL" id="JAHHUM010002927">
    <property type="protein sequence ID" value="KAK5599599.1"/>
    <property type="molecule type" value="Genomic_DNA"/>
</dbReference>
<accession>A0AAV9QT04</accession>
<proteinExistence type="predicted"/>
<reference evidence="1 2" key="1">
    <citation type="submission" date="2021-06" db="EMBL/GenBank/DDBJ databases">
        <authorList>
            <person name="Palmer J.M."/>
        </authorList>
    </citation>
    <scope>NUCLEOTIDE SEQUENCE [LARGE SCALE GENOMIC DNA]</scope>
    <source>
        <strain evidence="1 2">MEX-2019</strain>
        <tissue evidence="1">Muscle</tissue>
    </source>
</reference>
<dbReference type="Proteomes" id="UP001311232">
    <property type="component" value="Unassembled WGS sequence"/>
</dbReference>
<evidence type="ECO:0000313" key="1">
    <source>
        <dbReference type="EMBL" id="KAK5599599.1"/>
    </source>
</evidence>
<protein>
    <submittedName>
        <fullName evidence="1">Uncharacterized protein</fullName>
    </submittedName>
</protein>
<name>A0AAV9QT04_9TELE</name>
<evidence type="ECO:0000313" key="2">
    <source>
        <dbReference type="Proteomes" id="UP001311232"/>
    </source>
</evidence>
<organism evidence="1 2">
    <name type="scientific">Crenichthys baileyi</name>
    <name type="common">White River springfish</name>
    <dbReference type="NCBI Taxonomy" id="28760"/>
    <lineage>
        <taxon>Eukaryota</taxon>
        <taxon>Metazoa</taxon>
        <taxon>Chordata</taxon>
        <taxon>Craniata</taxon>
        <taxon>Vertebrata</taxon>
        <taxon>Euteleostomi</taxon>
        <taxon>Actinopterygii</taxon>
        <taxon>Neopterygii</taxon>
        <taxon>Teleostei</taxon>
        <taxon>Neoteleostei</taxon>
        <taxon>Acanthomorphata</taxon>
        <taxon>Ovalentaria</taxon>
        <taxon>Atherinomorphae</taxon>
        <taxon>Cyprinodontiformes</taxon>
        <taxon>Goodeidae</taxon>
        <taxon>Crenichthys</taxon>
    </lineage>
</organism>
<comment type="caution">
    <text evidence="1">The sequence shown here is derived from an EMBL/GenBank/DDBJ whole genome shotgun (WGS) entry which is preliminary data.</text>
</comment>
<dbReference type="AlphaFoldDB" id="A0AAV9QT04"/>
<gene>
    <name evidence="1" type="ORF">CRENBAI_018909</name>
</gene>
<sequence length="137" mass="14774">MQTHNTGPIPLNVTTRLSANSHDSAKIICLTQQARHTVVILRTLSHGLNPCDNEQKSPAGVAVAPSPELIAQAAEVSSNQRISATADSDAIFVANINNIGESRRHLAVRLLFHGTRPKSSHRGAHPFRQKMFAALVT</sequence>
<keyword evidence="2" id="KW-1185">Reference proteome</keyword>